<dbReference type="EMBL" id="BLAE01000083">
    <property type="protein sequence ID" value="GES15739.1"/>
    <property type="molecule type" value="Genomic_DNA"/>
</dbReference>
<feature type="transmembrane region" description="Helical" evidence="6">
    <location>
        <begin position="16"/>
        <end position="37"/>
    </location>
</feature>
<evidence type="ECO:0000256" key="1">
    <source>
        <dbReference type="ARBA" id="ARBA00004651"/>
    </source>
</evidence>
<dbReference type="Proteomes" id="UP000331127">
    <property type="component" value="Unassembled WGS sequence"/>
</dbReference>
<evidence type="ECO:0000256" key="3">
    <source>
        <dbReference type="ARBA" id="ARBA00022692"/>
    </source>
</evidence>
<evidence type="ECO:0000256" key="6">
    <source>
        <dbReference type="SAM" id="Phobius"/>
    </source>
</evidence>
<evidence type="ECO:0000256" key="5">
    <source>
        <dbReference type="ARBA" id="ARBA00023136"/>
    </source>
</evidence>
<feature type="transmembrane region" description="Helical" evidence="6">
    <location>
        <begin position="155"/>
        <end position="181"/>
    </location>
</feature>
<dbReference type="GO" id="GO:0005886">
    <property type="term" value="C:plasma membrane"/>
    <property type="evidence" value="ECO:0007669"/>
    <property type="project" value="UniProtKB-SubCell"/>
</dbReference>
<dbReference type="InterPro" id="IPR001851">
    <property type="entry name" value="ABC_transp_permease"/>
</dbReference>
<feature type="transmembrane region" description="Helical" evidence="6">
    <location>
        <begin position="43"/>
        <end position="61"/>
    </location>
</feature>
<dbReference type="OrthoDB" id="6844941at2"/>
<keyword evidence="8" id="KW-1185">Reference proteome</keyword>
<dbReference type="PANTHER" id="PTHR32196">
    <property type="entry name" value="ABC TRANSPORTER PERMEASE PROTEIN YPHD-RELATED-RELATED"/>
    <property type="match status" value="1"/>
</dbReference>
<dbReference type="Pfam" id="PF02653">
    <property type="entry name" value="BPD_transp_2"/>
    <property type="match status" value="1"/>
</dbReference>
<feature type="transmembrane region" description="Helical" evidence="6">
    <location>
        <begin position="68"/>
        <end position="85"/>
    </location>
</feature>
<organism evidence="7 8">
    <name type="scientific">Acrocarpospora macrocephala</name>
    <dbReference type="NCBI Taxonomy" id="150177"/>
    <lineage>
        <taxon>Bacteria</taxon>
        <taxon>Bacillati</taxon>
        <taxon>Actinomycetota</taxon>
        <taxon>Actinomycetes</taxon>
        <taxon>Streptosporangiales</taxon>
        <taxon>Streptosporangiaceae</taxon>
        <taxon>Acrocarpospora</taxon>
    </lineage>
</organism>
<evidence type="ECO:0000256" key="4">
    <source>
        <dbReference type="ARBA" id="ARBA00022989"/>
    </source>
</evidence>
<keyword evidence="4 6" id="KW-1133">Transmembrane helix</keyword>
<sequence length="322" mass="33224">MRRVREEFLRHREASVLVVALGLGLYFMSVTDVFLSAANLVNISQAMAPAAIVACGTVLLLVSGEIDLSVGVVAALAPFMMHYAIDFWGVPAIPAILLALLTGTLIGFGNGFVTVVLRVPSFVTTLGTLYFVTGVVLTTSHAYPAEIPGPVDGAIGAWLGAADWAHLGWALVIVVFLHVVLTRTRWGLHTVAVGGNPLGAAEAGVRTARIKIGNFMIAGTLGAFAGLIEAFRIHTIDPNIGGGTGLMFTAVSAAVIGGTALAGGSGTIVGGALGALVLAVLQNGMNLIGISANPYFLILGLAILVSMIANVYLTRLRRAGRT</sequence>
<feature type="transmembrane region" description="Helical" evidence="6">
    <location>
        <begin position="295"/>
        <end position="313"/>
    </location>
</feature>
<dbReference type="PANTHER" id="PTHR32196:SF72">
    <property type="entry name" value="RIBOSE IMPORT PERMEASE PROTEIN RBSC"/>
    <property type="match status" value="1"/>
</dbReference>
<evidence type="ECO:0000313" key="8">
    <source>
        <dbReference type="Proteomes" id="UP000331127"/>
    </source>
</evidence>
<comment type="caution">
    <text evidence="7">The sequence shown here is derived from an EMBL/GenBank/DDBJ whole genome shotgun (WGS) entry which is preliminary data.</text>
</comment>
<dbReference type="RefSeq" id="WP_155360838.1">
    <property type="nucleotide sequence ID" value="NZ_BAAAHL010000078.1"/>
</dbReference>
<dbReference type="AlphaFoldDB" id="A0A5M3X6G8"/>
<comment type="subcellular location">
    <subcellularLocation>
        <location evidence="1">Cell membrane</location>
        <topology evidence="1">Multi-pass membrane protein</topology>
    </subcellularLocation>
</comment>
<feature type="transmembrane region" description="Helical" evidence="6">
    <location>
        <begin position="240"/>
        <end position="261"/>
    </location>
</feature>
<protein>
    <submittedName>
        <fullName evidence="7">Sugar ABC transporter permease</fullName>
    </submittedName>
</protein>
<accession>A0A5M3X6G8</accession>
<feature type="transmembrane region" description="Helical" evidence="6">
    <location>
        <begin position="122"/>
        <end position="143"/>
    </location>
</feature>
<evidence type="ECO:0000256" key="2">
    <source>
        <dbReference type="ARBA" id="ARBA00022475"/>
    </source>
</evidence>
<dbReference type="GO" id="GO:0022857">
    <property type="term" value="F:transmembrane transporter activity"/>
    <property type="evidence" value="ECO:0007669"/>
    <property type="project" value="InterPro"/>
</dbReference>
<proteinExistence type="predicted"/>
<feature type="transmembrane region" description="Helical" evidence="6">
    <location>
        <begin position="91"/>
        <end position="115"/>
    </location>
</feature>
<gene>
    <name evidence="7" type="ORF">Amac_093370</name>
</gene>
<feature type="transmembrane region" description="Helical" evidence="6">
    <location>
        <begin position="268"/>
        <end position="289"/>
    </location>
</feature>
<keyword evidence="5 6" id="KW-0472">Membrane</keyword>
<evidence type="ECO:0000313" key="7">
    <source>
        <dbReference type="EMBL" id="GES15739.1"/>
    </source>
</evidence>
<keyword evidence="3 6" id="KW-0812">Transmembrane</keyword>
<dbReference type="CDD" id="cd06579">
    <property type="entry name" value="TM_PBP1_transp_AraH_like"/>
    <property type="match status" value="1"/>
</dbReference>
<feature type="transmembrane region" description="Helical" evidence="6">
    <location>
        <begin position="215"/>
        <end position="234"/>
    </location>
</feature>
<keyword evidence="2" id="KW-1003">Cell membrane</keyword>
<reference evidence="7 8" key="1">
    <citation type="submission" date="2019-10" db="EMBL/GenBank/DDBJ databases">
        <title>Whole genome shotgun sequence of Acrocarpospora macrocephala NBRC 16266.</title>
        <authorList>
            <person name="Ichikawa N."/>
            <person name="Kimura A."/>
            <person name="Kitahashi Y."/>
            <person name="Komaki H."/>
            <person name="Oguchi A."/>
        </authorList>
    </citation>
    <scope>NUCLEOTIDE SEQUENCE [LARGE SCALE GENOMIC DNA]</scope>
    <source>
        <strain evidence="7 8">NBRC 16266</strain>
    </source>
</reference>
<name>A0A5M3X6G8_9ACTN</name>